<comment type="caution">
    <text evidence="5">The sequence shown here is derived from an EMBL/GenBank/DDBJ whole genome shotgun (WGS) entry which is preliminary data.</text>
</comment>
<gene>
    <name evidence="5" type="ORF">RFI_31338</name>
</gene>
<keyword evidence="1 3" id="KW-0808">Transferase</keyword>
<dbReference type="Proteomes" id="UP000023152">
    <property type="component" value="Unassembled WGS sequence"/>
</dbReference>
<feature type="binding site" evidence="3">
    <location>
        <begin position="157"/>
        <end position="166"/>
    </location>
    <ligand>
        <name>acetyl-CoA</name>
        <dbReference type="ChEBI" id="CHEBI:57288"/>
    </ligand>
</feature>
<dbReference type="EC" id="2.3.1.108" evidence="3"/>
<dbReference type="GO" id="GO:0019799">
    <property type="term" value="F:tubulin N-acetyltransferase activity"/>
    <property type="evidence" value="ECO:0007669"/>
    <property type="project" value="UniProtKB-UniRule"/>
</dbReference>
<evidence type="ECO:0000313" key="5">
    <source>
        <dbReference type="EMBL" id="ETO06057.1"/>
    </source>
</evidence>
<dbReference type="PANTHER" id="PTHR12327:SF0">
    <property type="entry name" value="ALPHA-TUBULIN N-ACETYLTRANSFERASE 1"/>
    <property type="match status" value="1"/>
</dbReference>
<dbReference type="Gene3D" id="3.40.630.30">
    <property type="match status" value="1"/>
</dbReference>
<dbReference type="GO" id="GO:0005874">
    <property type="term" value="C:microtubule"/>
    <property type="evidence" value="ECO:0007669"/>
    <property type="project" value="InterPro"/>
</dbReference>
<organism evidence="5 6">
    <name type="scientific">Reticulomyxa filosa</name>
    <dbReference type="NCBI Taxonomy" id="46433"/>
    <lineage>
        <taxon>Eukaryota</taxon>
        <taxon>Sar</taxon>
        <taxon>Rhizaria</taxon>
        <taxon>Retaria</taxon>
        <taxon>Foraminifera</taxon>
        <taxon>Monothalamids</taxon>
        <taxon>Reticulomyxidae</taxon>
        <taxon>Reticulomyxa</taxon>
    </lineage>
</organism>
<protein>
    <recommendedName>
        <fullName evidence="3">Alpha-tubulin N-acetyltransferase</fullName>
        <shortName evidence="3">Alpha-TAT</shortName>
        <shortName evidence="3">TAT</shortName>
        <ecNumber evidence="3">2.3.1.108</ecNumber>
    </recommendedName>
    <alternativeName>
        <fullName evidence="3">Acetyltransferase mec-17 homolog</fullName>
    </alternativeName>
</protein>
<dbReference type="EMBL" id="ASPP01027545">
    <property type="protein sequence ID" value="ETO06057.1"/>
    <property type="molecule type" value="Genomic_DNA"/>
</dbReference>
<comment type="similarity">
    <text evidence="3">Belongs to the acetyltransferase ATAT1 family.</text>
</comment>
<accession>X6LY28</accession>
<feature type="domain" description="N-acetyltransferase" evidence="4">
    <location>
        <begin position="1"/>
        <end position="187"/>
    </location>
</feature>
<keyword evidence="6" id="KW-1185">Reference proteome</keyword>
<evidence type="ECO:0000256" key="3">
    <source>
        <dbReference type="HAMAP-Rule" id="MF_03130"/>
    </source>
</evidence>
<dbReference type="OrthoDB" id="447510at2759"/>
<reference evidence="5 6" key="1">
    <citation type="journal article" date="2013" name="Curr. Biol.">
        <title>The Genome of the Foraminiferan Reticulomyxa filosa.</title>
        <authorList>
            <person name="Glockner G."/>
            <person name="Hulsmann N."/>
            <person name="Schleicher M."/>
            <person name="Noegel A.A."/>
            <person name="Eichinger L."/>
            <person name="Gallinger C."/>
            <person name="Pawlowski J."/>
            <person name="Sierra R."/>
            <person name="Euteneuer U."/>
            <person name="Pillet L."/>
            <person name="Moustafa A."/>
            <person name="Platzer M."/>
            <person name="Groth M."/>
            <person name="Szafranski K."/>
            <person name="Schliwa M."/>
        </authorList>
    </citation>
    <scope>NUCLEOTIDE SEQUENCE [LARGE SCALE GENOMIC DNA]</scope>
</reference>
<dbReference type="GO" id="GO:0070507">
    <property type="term" value="P:regulation of microtubule cytoskeleton organization"/>
    <property type="evidence" value="ECO:0007669"/>
    <property type="project" value="UniProtKB-UniRule"/>
</dbReference>
<evidence type="ECO:0000256" key="1">
    <source>
        <dbReference type="ARBA" id="ARBA00022679"/>
    </source>
</evidence>
<comment type="catalytic activity">
    <reaction evidence="3">
        <text>L-lysyl-[alpha-tubulin] + acetyl-CoA = N(6)-acetyl-L-lysyl-[alpha-tubulin] + CoA + H(+)</text>
        <dbReference type="Rhea" id="RHEA:15277"/>
        <dbReference type="Rhea" id="RHEA-COMP:11278"/>
        <dbReference type="Rhea" id="RHEA-COMP:11279"/>
        <dbReference type="ChEBI" id="CHEBI:15378"/>
        <dbReference type="ChEBI" id="CHEBI:29969"/>
        <dbReference type="ChEBI" id="CHEBI:57287"/>
        <dbReference type="ChEBI" id="CHEBI:57288"/>
        <dbReference type="ChEBI" id="CHEBI:61930"/>
        <dbReference type="EC" id="2.3.1.108"/>
    </reaction>
</comment>
<dbReference type="PANTHER" id="PTHR12327">
    <property type="entry name" value="ALPHA-TUBULIN N-ACETYLTRANSFERASE 1"/>
    <property type="match status" value="1"/>
</dbReference>
<dbReference type="InterPro" id="IPR038746">
    <property type="entry name" value="Atat"/>
</dbReference>
<feature type="binding site" evidence="3">
    <location>
        <begin position="121"/>
        <end position="134"/>
    </location>
    <ligand>
        <name>acetyl-CoA</name>
        <dbReference type="ChEBI" id="CHEBI:57288"/>
    </ligand>
</feature>
<comment type="function">
    <text evidence="3">Specifically acetylates 'Lys-40' in alpha-tubulin on the lumenal side of microtubules. Promotes microtubule destabilization and accelerates microtubule dynamics; this activity may be independent of acetylation activity. Acetylates alpha-tubulin with a slow enzymatic rate, due to a catalytic site that is not optimized for acetyl transfer. Enters the microtubule through each end and diffuses quickly throughout the lumen of microtubules. Acetylates only long/old microtubules because of its slow acetylation rate since it does not have time to act on dynamically unstable microtubules before the enzyme is released.</text>
</comment>
<keyword evidence="2 3" id="KW-0012">Acyltransferase</keyword>
<feature type="site" description="Crucial for catalytic activity" evidence="3">
    <location>
        <position position="61"/>
    </location>
</feature>
<dbReference type="HAMAP" id="MF_03130">
    <property type="entry name" value="mec17"/>
    <property type="match status" value="1"/>
</dbReference>
<dbReference type="PROSITE" id="PS51730">
    <property type="entry name" value="GNAT_ATAT"/>
    <property type="match status" value="1"/>
</dbReference>
<dbReference type="InterPro" id="IPR007965">
    <property type="entry name" value="GNAT_ATAT"/>
</dbReference>
<proteinExistence type="inferred from homology"/>
<evidence type="ECO:0000256" key="2">
    <source>
        <dbReference type="ARBA" id="ARBA00023315"/>
    </source>
</evidence>
<evidence type="ECO:0000259" key="4">
    <source>
        <dbReference type="PROSITE" id="PS51730"/>
    </source>
</evidence>
<name>X6LY28_RETFI</name>
<dbReference type="Pfam" id="PF05301">
    <property type="entry name" value="Acetyltransf_16"/>
    <property type="match status" value="1"/>
</dbReference>
<dbReference type="OMA" id="KEPITCH"/>
<sequence length="246" mass="28472">MDFPFTLQFLNHSPNHPPGILVFTCNFHKELNYSQNEDIAKIVKQFCTIVDIMGEQSRQAQKLDKPVTTANILKHTNHKLYLISLGPNKINGILKIGTKKLFVYNEKNELTPITPTCVLDFYVVSSSQRQGVGRLLFEYMLQCEKLTPRELAYDAPSNKFLSFLKKHYGLMSYTPLSTNFVIFHEYFIPSSQSYHYKRQTLLQLVTTLSNFYQSQKTEKKSAKVVSYQSNERGPFIAENTDVKHKR</sequence>
<evidence type="ECO:0000313" key="6">
    <source>
        <dbReference type="Proteomes" id="UP000023152"/>
    </source>
</evidence>
<dbReference type="AlphaFoldDB" id="X6LY28"/>